<dbReference type="SUPFAM" id="SSF51261">
    <property type="entry name" value="Duplicated hybrid motif"/>
    <property type="match status" value="1"/>
</dbReference>
<proteinExistence type="predicted"/>
<dbReference type="Gene3D" id="3.10.350.10">
    <property type="entry name" value="LysM domain"/>
    <property type="match status" value="1"/>
</dbReference>
<dbReference type="Gene3D" id="2.70.70.10">
    <property type="entry name" value="Glucose Permease (Domain IIA)"/>
    <property type="match status" value="1"/>
</dbReference>
<dbReference type="InterPro" id="IPR018392">
    <property type="entry name" value="LysM"/>
</dbReference>
<dbReference type="GO" id="GO:0004222">
    <property type="term" value="F:metalloendopeptidase activity"/>
    <property type="evidence" value="ECO:0007669"/>
    <property type="project" value="TreeGrafter"/>
</dbReference>
<dbReference type="PANTHER" id="PTHR21666:SF270">
    <property type="entry name" value="MUREIN HYDROLASE ACTIVATOR ENVC"/>
    <property type="match status" value="1"/>
</dbReference>
<gene>
    <name evidence="3" type="ORF">SAMN05444362_107101</name>
</gene>
<dbReference type="SMART" id="SM00257">
    <property type="entry name" value="LysM"/>
    <property type="match status" value="1"/>
</dbReference>
<dbReference type="CDD" id="cd00118">
    <property type="entry name" value="LysM"/>
    <property type="match status" value="1"/>
</dbReference>
<dbReference type="Proteomes" id="UP000184480">
    <property type="component" value="Unassembled WGS sequence"/>
</dbReference>
<keyword evidence="1" id="KW-0732">Signal</keyword>
<organism evidence="3 4">
    <name type="scientific">Dysgonomonas macrotermitis</name>
    <dbReference type="NCBI Taxonomy" id="1346286"/>
    <lineage>
        <taxon>Bacteria</taxon>
        <taxon>Pseudomonadati</taxon>
        <taxon>Bacteroidota</taxon>
        <taxon>Bacteroidia</taxon>
        <taxon>Bacteroidales</taxon>
        <taxon>Dysgonomonadaceae</taxon>
        <taxon>Dysgonomonas</taxon>
    </lineage>
</organism>
<dbReference type="InterPro" id="IPR050570">
    <property type="entry name" value="Cell_wall_metabolism_enzyme"/>
</dbReference>
<dbReference type="PROSITE" id="PS51782">
    <property type="entry name" value="LYSM"/>
    <property type="match status" value="1"/>
</dbReference>
<evidence type="ECO:0000313" key="4">
    <source>
        <dbReference type="Proteomes" id="UP000184480"/>
    </source>
</evidence>
<dbReference type="Pfam" id="PF01476">
    <property type="entry name" value="LysM"/>
    <property type="match status" value="1"/>
</dbReference>
<feature type="domain" description="LysM" evidence="2">
    <location>
        <begin position="280"/>
        <end position="324"/>
    </location>
</feature>
<dbReference type="RefSeq" id="WP_062179477.1">
    <property type="nucleotide sequence ID" value="NZ_BBXL01000007.1"/>
</dbReference>
<dbReference type="PANTHER" id="PTHR21666">
    <property type="entry name" value="PEPTIDASE-RELATED"/>
    <property type="match status" value="1"/>
</dbReference>
<dbReference type="CDD" id="cd12797">
    <property type="entry name" value="M23_peptidase"/>
    <property type="match status" value="1"/>
</dbReference>
<evidence type="ECO:0000259" key="2">
    <source>
        <dbReference type="PROSITE" id="PS51782"/>
    </source>
</evidence>
<name>A0A1M5CBZ5_9BACT</name>
<evidence type="ECO:0000313" key="3">
    <source>
        <dbReference type="EMBL" id="SHF51932.1"/>
    </source>
</evidence>
<sequence>MSLKTIKACTLATSLLIIPLCSFAQAEGHKDDAARVELTYKQRHSKPSNDLYADGIKIKRDLSLIKEAQEERIMDADEIPSDDLYGSIWNNRYVNIYGSLETIPSTYTVDLSNFSMPTVGYTTSNYGHRGRRMHHGIDLKVQIGDTIYAAFDGKIRVVEYERRGYGNYVVIRHPNGLETVYGHLSKFLVSNNDVVKSGDPIALGGNTGRSTGSHLHFELRFLGRSIDPTDVIDFENKVCHKDQFMVVTSTLGTPGQKLKVANTSRSSAKSTNKYATGTVSYYRIKKGDTLGKIARAHGISVNKLCSLNNMSSRETLRLGKTLRVS</sequence>
<protein>
    <submittedName>
        <fullName evidence="3">LysM domain-containing protein</fullName>
    </submittedName>
</protein>
<keyword evidence="4" id="KW-1185">Reference proteome</keyword>
<evidence type="ECO:0000256" key="1">
    <source>
        <dbReference type="SAM" id="SignalP"/>
    </source>
</evidence>
<feature type="signal peptide" evidence="1">
    <location>
        <begin position="1"/>
        <end position="26"/>
    </location>
</feature>
<dbReference type="InterPro" id="IPR016047">
    <property type="entry name" value="M23ase_b-sheet_dom"/>
</dbReference>
<dbReference type="AlphaFoldDB" id="A0A1M5CBZ5"/>
<dbReference type="Pfam" id="PF01551">
    <property type="entry name" value="Peptidase_M23"/>
    <property type="match status" value="1"/>
</dbReference>
<reference evidence="4" key="1">
    <citation type="submission" date="2016-11" db="EMBL/GenBank/DDBJ databases">
        <authorList>
            <person name="Varghese N."/>
            <person name="Submissions S."/>
        </authorList>
    </citation>
    <scope>NUCLEOTIDE SEQUENCE [LARGE SCALE GENOMIC DNA]</scope>
    <source>
        <strain evidence="4">DSM 27370</strain>
    </source>
</reference>
<dbReference type="SUPFAM" id="SSF54106">
    <property type="entry name" value="LysM domain"/>
    <property type="match status" value="1"/>
</dbReference>
<dbReference type="EMBL" id="FQUC01000007">
    <property type="protein sequence ID" value="SHF51932.1"/>
    <property type="molecule type" value="Genomic_DNA"/>
</dbReference>
<feature type="chain" id="PRO_5009909278" evidence="1">
    <location>
        <begin position="27"/>
        <end position="325"/>
    </location>
</feature>
<accession>A0A1M5CBZ5</accession>
<dbReference type="InterPro" id="IPR036779">
    <property type="entry name" value="LysM_dom_sf"/>
</dbReference>
<dbReference type="STRING" id="1346286.SAMN05444362_107101"/>
<dbReference type="InterPro" id="IPR011055">
    <property type="entry name" value="Dup_hybrid_motif"/>
</dbReference>